<name>A0ABN9RH24_9DINO</name>
<feature type="non-terminal residue" evidence="1">
    <location>
        <position position="115"/>
    </location>
</feature>
<protein>
    <recommendedName>
        <fullName evidence="3">Anaphase-promoting complex subunit 5</fullName>
    </recommendedName>
</protein>
<comment type="caution">
    <text evidence="1">The sequence shown here is derived from an EMBL/GenBank/DDBJ whole genome shotgun (WGS) entry which is preliminary data.</text>
</comment>
<accession>A0ABN9RH24</accession>
<sequence length="115" mass="11644">MVSFYAAPPGSWLSAADLGAGAVEQRPLPGDAGSPCLTLYGPSVRRARLGGVDAGGPGGSATSARARISRALLACGGVEEALAVLEGEAAEFDAFHCTLAVHRLARLARRARAAE</sequence>
<evidence type="ECO:0000313" key="2">
    <source>
        <dbReference type="Proteomes" id="UP001189429"/>
    </source>
</evidence>
<dbReference type="Proteomes" id="UP001189429">
    <property type="component" value="Unassembled WGS sequence"/>
</dbReference>
<proteinExistence type="predicted"/>
<gene>
    <name evidence="1" type="ORF">PCOR1329_LOCUS20461</name>
</gene>
<organism evidence="1 2">
    <name type="scientific">Prorocentrum cordatum</name>
    <dbReference type="NCBI Taxonomy" id="2364126"/>
    <lineage>
        <taxon>Eukaryota</taxon>
        <taxon>Sar</taxon>
        <taxon>Alveolata</taxon>
        <taxon>Dinophyceae</taxon>
        <taxon>Prorocentrales</taxon>
        <taxon>Prorocentraceae</taxon>
        <taxon>Prorocentrum</taxon>
    </lineage>
</organism>
<dbReference type="EMBL" id="CAUYUJ010006646">
    <property type="protein sequence ID" value="CAK0818087.1"/>
    <property type="molecule type" value="Genomic_DNA"/>
</dbReference>
<evidence type="ECO:0000313" key="1">
    <source>
        <dbReference type="EMBL" id="CAK0818087.1"/>
    </source>
</evidence>
<keyword evidence="2" id="KW-1185">Reference proteome</keyword>
<reference evidence="1" key="1">
    <citation type="submission" date="2023-10" db="EMBL/GenBank/DDBJ databases">
        <authorList>
            <person name="Chen Y."/>
            <person name="Shah S."/>
            <person name="Dougan E. K."/>
            <person name="Thang M."/>
            <person name="Chan C."/>
        </authorList>
    </citation>
    <scope>NUCLEOTIDE SEQUENCE [LARGE SCALE GENOMIC DNA]</scope>
</reference>
<evidence type="ECO:0008006" key="3">
    <source>
        <dbReference type="Google" id="ProtNLM"/>
    </source>
</evidence>